<feature type="repeat" description="ANK" evidence="3">
    <location>
        <begin position="405"/>
        <end position="437"/>
    </location>
</feature>
<dbReference type="PROSITE" id="PS50297">
    <property type="entry name" value="ANK_REP_REGION"/>
    <property type="match status" value="10"/>
</dbReference>
<keyword evidence="1" id="KW-0677">Repeat</keyword>
<sequence length="668" mass="73015">MKRIKFLAIFLTFSYSIFALTTNETSLFNAINEKNADNVSNILSNSMDIDINVLDGEGYTPLHRAIYNRDLNTVNTLLQDENINVNSKLDMKVSIDGWYLGGASPLILASYIGDANIVKALLDNNANIKAKDDVDGSMAIHMASANGNNEVIAILLEKDPTTINDTDNRGNTPLHWASMKDKPDTVKLLMENGADIEAKDADGWTALHYAAAFSSLQTVQALVDLGADKESLTKDGNTPLYYARRDDVKNYLTGNIAREDADDETAAADNNTEENAAEETQDEVVQADAGETIDENMQGEIAEESVPEQNAAAVYDTENNNEQKPLDVKQLELLVAVKDYDIIAINTLIKEGVNPNFVDENGYSPLHLAVINNSLDSVEALLSYKDINKEVKLPYEATLDNWYLGGATPLITASYIGNADIMYTLIEAGCDIRARDDIDGAMPVHVASANGNDDALILLLEKDKTLVNETDNNGNDTPLHWASMKDNPSTVLVLLKYGADTKIQNSDGNTALHYAAMYASSDVIKNIVSSDKSSVNIANNEGMYPIHYAALEDNSDALVSLVQDGGADVNIKDSTGDTALHYSAAYGNMDSVMALVEKCNADKNIKDGDGYTAADLAYDNGYENIASYLRGDSKYIPENNNNTTTNDDKKELVLPEYIRKPDLNKKWW</sequence>
<dbReference type="KEGG" id="brm:Bmur_2080"/>
<feature type="repeat" description="ANK" evidence="3">
    <location>
        <begin position="474"/>
        <end position="506"/>
    </location>
</feature>
<feature type="repeat" description="ANK" evidence="3">
    <location>
        <begin position="541"/>
        <end position="574"/>
    </location>
</feature>
<evidence type="ECO:0000256" key="2">
    <source>
        <dbReference type="ARBA" id="ARBA00023043"/>
    </source>
</evidence>
<dbReference type="Pfam" id="PF13637">
    <property type="entry name" value="Ank_4"/>
    <property type="match status" value="1"/>
</dbReference>
<dbReference type="STRING" id="526224.Bmur_2080"/>
<name>D5U3S3_BRAM5</name>
<organism evidence="6 7">
    <name type="scientific">Brachyspira murdochii (strain ATCC 51284 / DSM 12563 / 56-150)</name>
    <name type="common">Serpulina murdochii</name>
    <dbReference type="NCBI Taxonomy" id="526224"/>
    <lineage>
        <taxon>Bacteria</taxon>
        <taxon>Pseudomonadati</taxon>
        <taxon>Spirochaetota</taxon>
        <taxon>Spirochaetia</taxon>
        <taxon>Brachyspirales</taxon>
        <taxon>Brachyspiraceae</taxon>
        <taxon>Brachyspira</taxon>
    </lineage>
</organism>
<gene>
    <name evidence="6" type="ordered locus">Bmur_2080</name>
</gene>
<feature type="compositionally biased region" description="Acidic residues" evidence="4">
    <location>
        <begin position="260"/>
        <end position="282"/>
    </location>
</feature>
<feature type="repeat" description="ANK" evidence="3">
    <location>
        <begin position="169"/>
        <end position="201"/>
    </location>
</feature>
<feature type="chain" id="PRO_5003077104" evidence="5">
    <location>
        <begin position="20"/>
        <end position="668"/>
    </location>
</feature>
<evidence type="ECO:0000313" key="6">
    <source>
        <dbReference type="EMBL" id="ADG72155.1"/>
    </source>
</evidence>
<evidence type="ECO:0000256" key="3">
    <source>
        <dbReference type="PROSITE-ProRule" id="PRU00023"/>
    </source>
</evidence>
<dbReference type="AlphaFoldDB" id="D5U3S3"/>
<evidence type="ECO:0000256" key="5">
    <source>
        <dbReference type="SAM" id="SignalP"/>
    </source>
</evidence>
<feature type="repeat" description="ANK" evidence="3">
    <location>
        <begin position="575"/>
        <end position="608"/>
    </location>
</feature>
<evidence type="ECO:0000313" key="7">
    <source>
        <dbReference type="Proteomes" id="UP000001915"/>
    </source>
</evidence>
<dbReference type="Pfam" id="PF12796">
    <property type="entry name" value="Ank_2"/>
    <property type="match status" value="4"/>
</dbReference>
<evidence type="ECO:0000256" key="4">
    <source>
        <dbReference type="SAM" id="MobiDB-lite"/>
    </source>
</evidence>
<feature type="signal peptide" evidence="5">
    <location>
        <begin position="1"/>
        <end position="19"/>
    </location>
</feature>
<dbReference type="PROSITE" id="PS50088">
    <property type="entry name" value="ANK_REPEAT"/>
    <property type="match status" value="11"/>
</dbReference>
<dbReference type="OrthoDB" id="7543342at2"/>
<protein>
    <submittedName>
        <fullName evidence="6">Ankyrin</fullName>
    </submittedName>
</protein>
<dbReference type="Proteomes" id="UP000001915">
    <property type="component" value="Chromosome"/>
</dbReference>
<dbReference type="HOGENOM" id="CLU_410886_0_0_12"/>
<dbReference type="Pfam" id="PF00023">
    <property type="entry name" value="Ank"/>
    <property type="match status" value="2"/>
</dbReference>
<dbReference type="SMART" id="SM00248">
    <property type="entry name" value="ANK"/>
    <property type="match status" value="15"/>
</dbReference>
<evidence type="ECO:0000256" key="1">
    <source>
        <dbReference type="ARBA" id="ARBA00022737"/>
    </source>
</evidence>
<dbReference type="InterPro" id="IPR036770">
    <property type="entry name" value="Ankyrin_rpt-contain_sf"/>
</dbReference>
<feature type="repeat" description="ANK" evidence="3">
    <location>
        <begin position="135"/>
        <end position="158"/>
    </location>
</feature>
<feature type="repeat" description="ANK" evidence="3">
    <location>
        <begin position="57"/>
        <end position="90"/>
    </location>
</feature>
<feature type="repeat" description="ANK" evidence="3">
    <location>
        <begin position="202"/>
        <end position="234"/>
    </location>
</feature>
<reference evidence="6 7" key="1">
    <citation type="journal article" date="2010" name="Stand. Genomic Sci.">
        <title>Complete genome sequence of Brachyspira murdochii type strain (56-150).</title>
        <authorList>
            <person name="Pati A."/>
            <person name="Sikorski J."/>
            <person name="Gronow S."/>
            <person name="Munk C."/>
            <person name="Lapidus A."/>
            <person name="Copeland A."/>
            <person name="Glavina Del Tio T."/>
            <person name="Nolan M."/>
            <person name="Lucas S."/>
            <person name="Chen F."/>
            <person name="Tice H."/>
            <person name="Cheng J.F."/>
            <person name="Han C."/>
            <person name="Detter J.C."/>
            <person name="Bruce D."/>
            <person name="Tapia R."/>
            <person name="Goodwin L."/>
            <person name="Pitluck S."/>
            <person name="Liolios K."/>
            <person name="Ivanova N."/>
            <person name="Mavromatis K."/>
            <person name="Mikhailova N."/>
            <person name="Chen A."/>
            <person name="Palaniappan K."/>
            <person name="Land M."/>
            <person name="Hauser L."/>
            <person name="Chang Y.J."/>
            <person name="Jeffries C.D."/>
            <person name="Spring S."/>
            <person name="Rohde M."/>
            <person name="Goker M."/>
            <person name="Bristow J."/>
            <person name="Eisen J.A."/>
            <person name="Markowitz V."/>
            <person name="Hugenholtz P."/>
            <person name="Kyrpides N.C."/>
            <person name="Klenk H.P."/>
        </authorList>
    </citation>
    <scope>NUCLEOTIDE SEQUENCE [LARGE SCALE GENOMIC DNA]</scope>
    <source>
        <strain evidence="7">ATCC 51284 / DSM 12563 / 56-150</strain>
    </source>
</reference>
<dbReference type="InterPro" id="IPR002110">
    <property type="entry name" value="Ankyrin_rpt"/>
</dbReference>
<dbReference type="PANTHER" id="PTHR24198:SF165">
    <property type="entry name" value="ANKYRIN REPEAT-CONTAINING PROTEIN-RELATED"/>
    <property type="match status" value="1"/>
</dbReference>
<proteinExistence type="predicted"/>
<accession>D5U3S3</accession>
<feature type="repeat" description="ANK" evidence="3">
    <location>
        <begin position="507"/>
        <end position="540"/>
    </location>
</feature>
<keyword evidence="5" id="KW-0732">Signal</keyword>
<dbReference type="RefSeq" id="WP_013114526.1">
    <property type="nucleotide sequence ID" value="NC_014150.1"/>
</dbReference>
<feature type="region of interest" description="Disordered" evidence="4">
    <location>
        <begin position="259"/>
        <end position="283"/>
    </location>
</feature>
<dbReference type="PANTHER" id="PTHR24198">
    <property type="entry name" value="ANKYRIN REPEAT AND PROTEIN KINASE DOMAIN-CONTAINING PROTEIN"/>
    <property type="match status" value="1"/>
</dbReference>
<dbReference type="PRINTS" id="PR01415">
    <property type="entry name" value="ANKYRIN"/>
</dbReference>
<feature type="repeat" description="ANK" evidence="3">
    <location>
        <begin position="361"/>
        <end position="383"/>
    </location>
</feature>
<keyword evidence="2 3" id="KW-0040">ANK repeat</keyword>
<dbReference type="eggNOG" id="COG0666">
    <property type="taxonomic scope" value="Bacteria"/>
</dbReference>
<dbReference type="SUPFAM" id="SSF48403">
    <property type="entry name" value="Ankyrin repeat"/>
    <property type="match status" value="3"/>
</dbReference>
<dbReference type="Gene3D" id="1.25.40.20">
    <property type="entry name" value="Ankyrin repeat-containing domain"/>
    <property type="match status" value="5"/>
</dbReference>
<dbReference type="EMBL" id="CP001959">
    <property type="protein sequence ID" value="ADG72155.1"/>
    <property type="molecule type" value="Genomic_DNA"/>
</dbReference>
<feature type="repeat" description="ANK" evidence="3">
    <location>
        <begin position="101"/>
        <end position="133"/>
    </location>
</feature>